<dbReference type="AlphaFoldDB" id="A0A6N4QH92"/>
<evidence type="ECO:0000313" key="2">
    <source>
        <dbReference type="EMBL" id="TGL85688.1"/>
    </source>
</evidence>
<organism evidence="2 3">
    <name type="scientific">Leptospira yasudae</name>
    <dbReference type="NCBI Taxonomy" id="2202201"/>
    <lineage>
        <taxon>Bacteria</taxon>
        <taxon>Pseudomonadati</taxon>
        <taxon>Spirochaetota</taxon>
        <taxon>Spirochaetia</taxon>
        <taxon>Leptospirales</taxon>
        <taxon>Leptospiraceae</taxon>
        <taxon>Leptospira</taxon>
    </lineage>
</organism>
<comment type="caution">
    <text evidence="2">The sequence shown here is derived from an EMBL/GenBank/DDBJ whole genome shotgun (WGS) entry which is preliminary data.</text>
</comment>
<gene>
    <name evidence="2" type="ORF">EHQ83_07515</name>
</gene>
<keyword evidence="2" id="KW-0449">Lipoprotein</keyword>
<evidence type="ECO:0000313" key="3">
    <source>
        <dbReference type="Proteomes" id="UP000297613"/>
    </source>
</evidence>
<proteinExistence type="predicted"/>
<dbReference type="Proteomes" id="UP000297613">
    <property type="component" value="Unassembled WGS sequence"/>
</dbReference>
<evidence type="ECO:0000256" key="1">
    <source>
        <dbReference type="SAM" id="MobiDB-lite"/>
    </source>
</evidence>
<sequence>MKLGTTLLLLCFFLTQTNCTVFFSRSARSAEKADKIKANYQIGYLENRDFRFDPFRVKNFISLLKFEIIRGGNGLVEEGSEQDTSKMNPTPAPTLPNNAVTQNPEAKESASTPITPPTVPIPTAAMQAMTNPEGSKTAIDSSQKENKRILTETEIKSLSGKTNFDYYLQGSFGISDNGSILDRNYTTLIFIDVHDKSGKLVRTVTFSQESKHFSEAEDLKQASISLVDKIMKKQENQESKVWWKFGF</sequence>
<feature type="region of interest" description="Disordered" evidence="1">
    <location>
        <begin position="77"/>
        <end position="116"/>
    </location>
</feature>
<dbReference type="EMBL" id="RQGM01000028">
    <property type="protein sequence ID" value="TGL85688.1"/>
    <property type="molecule type" value="Genomic_DNA"/>
</dbReference>
<protein>
    <submittedName>
        <fullName evidence="2">Lipoprotein</fullName>
    </submittedName>
</protein>
<name>A0A6N4QH92_9LEPT</name>
<dbReference type="NCBIfam" id="NF033169">
    <property type="entry name" value="lipo_LIC10494"/>
    <property type="match status" value="1"/>
</dbReference>
<reference evidence="2 3" key="1">
    <citation type="journal article" date="2019" name="PLoS Negl. Trop. Dis.">
        <title>Revisiting the worldwide diversity of Leptospira species in the environment.</title>
        <authorList>
            <person name="Vincent A.T."/>
            <person name="Schiettekatte O."/>
            <person name="Bourhy P."/>
            <person name="Veyrier F.J."/>
            <person name="Picardeau M."/>
        </authorList>
    </citation>
    <scope>NUCLEOTIDE SEQUENCE [LARGE SCALE GENOMIC DNA]</scope>
    <source>
        <strain evidence="2 3">201702445</strain>
    </source>
</reference>
<accession>A0A6N4QH92</accession>
<dbReference type="RefSeq" id="WP_135569276.1">
    <property type="nucleotide sequence ID" value="NZ_RQGK01000032.1"/>
</dbReference>